<dbReference type="SUPFAM" id="SSF103481">
    <property type="entry name" value="Multidrug resistance efflux transporter EmrE"/>
    <property type="match status" value="2"/>
</dbReference>
<dbReference type="PANTHER" id="PTHR13146">
    <property type="match status" value="1"/>
</dbReference>
<reference evidence="10" key="1">
    <citation type="submission" date="2022-11" db="UniProtKB">
        <authorList>
            <consortium name="WormBaseParasite"/>
        </authorList>
    </citation>
    <scope>IDENTIFICATION</scope>
</reference>
<comment type="subcellular location">
    <subcellularLocation>
        <location evidence="1">Membrane</location>
        <topology evidence="1">Multi-pass membrane protein</topology>
    </subcellularLocation>
</comment>
<evidence type="ECO:0000256" key="2">
    <source>
        <dbReference type="ARBA" id="ARBA00010694"/>
    </source>
</evidence>
<sequence>MSSVSAGAVAFNLFITVLMVVTGSINTLAGKFTDHTIVNNKHFKHPFFQAAIMFFGQLLCLFVYLIMKKLEQRRQQNRESENSGADTPMSEILDIPKKTPPQINNWVFLPLSCCDATSSAISYVALILTNASSYQMLRGSVIIFTGLVSTAFLGMKLKGYQWLGMFLVTLGLVVIGLTDYIYGDKVNDDINGIITGDLLIIISQLIVSFHVSAQQKFLKQYDVPPLKAVGMEGMFGLMVVSFAMIPMYFIHVSPTFSNNPEGRLEDVITAFKEIAVSTRLQITITITVFSMAFFNFAGLTVTKRLSATSRMVLDSIRTLVIWMISIPLFGQRFIPWQIFGFIFLVMGMFTYNDVYFGPKFRKEVLPKMKESSLKRIVAKFICGMEDGEIEEDHEALVDSGDNDPL</sequence>
<feature type="transmembrane region" description="Helical" evidence="8">
    <location>
        <begin position="47"/>
        <end position="67"/>
    </location>
</feature>
<evidence type="ECO:0000256" key="7">
    <source>
        <dbReference type="SAM" id="MobiDB-lite"/>
    </source>
</evidence>
<evidence type="ECO:0000256" key="4">
    <source>
        <dbReference type="ARBA" id="ARBA00022692"/>
    </source>
</evidence>
<feature type="transmembrane region" description="Helical" evidence="8">
    <location>
        <begin position="134"/>
        <end position="155"/>
    </location>
</feature>
<evidence type="ECO:0000313" key="9">
    <source>
        <dbReference type="Proteomes" id="UP000887540"/>
    </source>
</evidence>
<dbReference type="GO" id="GO:0012505">
    <property type="term" value="C:endomembrane system"/>
    <property type="evidence" value="ECO:0007669"/>
    <property type="project" value="UniProtKB-ARBA"/>
</dbReference>
<feature type="transmembrane region" description="Helical" evidence="8">
    <location>
        <begin position="234"/>
        <end position="251"/>
    </location>
</feature>
<keyword evidence="3" id="KW-0813">Transport</keyword>
<feature type="transmembrane region" description="Helical" evidence="8">
    <location>
        <begin position="7"/>
        <end position="27"/>
    </location>
</feature>
<dbReference type="GO" id="GO:0016020">
    <property type="term" value="C:membrane"/>
    <property type="evidence" value="ECO:0007669"/>
    <property type="project" value="UniProtKB-SubCell"/>
</dbReference>
<keyword evidence="4 8" id="KW-0812">Transmembrane</keyword>
<dbReference type="Gene3D" id="1.10.3730.20">
    <property type="match status" value="1"/>
</dbReference>
<feature type="transmembrane region" description="Helical" evidence="8">
    <location>
        <begin position="280"/>
        <end position="299"/>
    </location>
</feature>
<protein>
    <submittedName>
        <fullName evidence="10">Solute carrier family 35 member F6</fullName>
    </submittedName>
</protein>
<dbReference type="InterPro" id="IPR037185">
    <property type="entry name" value="EmrE-like"/>
</dbReference>
<dbReference type="PANTHER" id="PTHR13146:SF0">
    <property type="entry name" value="SOLUTE CARRIER FAMILY 35 MEMBER F6"/>
    <property type="match status" value="1"/>
</dbReference>
<evidence type="ECO:0000313" key="10">
    <source>
        <dbReference type="WBParaSite" id="ACRNAN_scaffold3415.g10171.t1"/>
    </source>
</evidence>
<evidence type="ECO:0000256" key="3">
    <source>
        <dbReference type="ARBA" id="ARBA00022448"/>
    </source>
</evidence>
<dbReference type="GO" id="GO:0055085">
    <property type="term" value="P:transmembrane transport"/>
    <property type="evidence" value="ECO:0007669"/>
    <property type="project" value="InterPro"/>
</dbReference>
<dbReference type="WBParaSite" id="ACRNAN_scaffold3415.g10171.t1">
    <property type="protein sequence ID" value="ACRNAN_scaffold3415.g10171.t1"/>
    <property type="gene ID" value="ACRNAN_scaffold3415.g10171"/>
</dbReference>
<keyword evidence="5 8" id="KW-1133">Transmembrane helix</keyword>
<evidence type="ECO:0000256" key="1">
    <source>
        <dbReference type="ARBA" id="ARBA00004141"/>
    </source>
</evidence>
<evidence type="ECO:0000256" key="6">
    <source>
        <dbReference type="ARBA" id="ARBA00023136"/>
    </source>
</evidence>
<dbReference type="Pfam" id="PF08449">
    <property type="entry name" value="UAA"/>
    <property type="match status" value="1"/>
</dbReference>
<keyword evidence="9" id="KW-1185">Reference proteome</keyword>
<feature type="transmembrane region" description="Helical" evidence="8">
    <location>
        <begin position="162"/>
        <end position="182"/>
    </location>
</feature>
<comment type="similarity">
    <text evidence="2">Belongs to the nucleotide-sugar transporter family. SLC35B subfamily.</text>
</comment>
<proteinExistence type="inferred from homology"/>
<dbReference type="InterPro" id="IPR013657">
    <property type="entry name" value="SCL35B1-4/HUT1"/>
</dbReference>
<feature type="transmembrane region" description="Helical" evidence="8">
    <location>
        <begin position="194"/>
        <end position="213"/>
    </location>
</feature>
<evidence type="ECO:0000256" key="5">
    <source>
        <dbReference type="ARBA" id="ARBA00022989"/>
    </source>
</evidence>
<name>A0A914DQH5_9BILA</name>
<organism evidence="9 10">
    <name type="scientific">Acrobeloides nanus</name>
    <dbReference type="NCBI Taxonomy" id="290746"/>
    <lineage>
        <taxon>Eukaryota</taxon>
        <taxon>Metazoa</taxon>
        <taxon>Ecdysozoa</taxon>
        <taxon>Nematoda</taxon>
        <taxon>Chromadorea</taxon>
        <taxon>Rhabditida</taxon>
        <taxon>Tylenchina</taxon>
        <taxon>Cephalobomorpha</taxon>
        <taxon>Cephaloboidea</taxon>
        <taxon>Cephalobidae</taxon>
        <taxon>Acrobeloides</taxon>
    </lineage>
</organism>
<accession>A0A914DQH5</accession>
<feature type="region of interest" description="Disordered" evidence="7">
    <location>
        <begin position="76"/>
        <end position="96"/>
    </location>
</feature>
<feature type="transmembrane region" description="Helical" evidence="8">
    <location>
        <begin position="336"/>
        <end position="356"/>
    </location>
</feature>
<evidence type="ECO:0000256" key="8">
    <source>
        <dbReference type="SAM" id="Phobius"/>
    </source>
</evidence>
<dbReference type="Proteomes" id="UP000887540">
    <property type="component" value="Unplaced"/>
</dbReference>
<feature type="transmembrane region" description="Helical" evidence="8">
    <location>
        <begin position="106"/>
        <end position="128"/>
    </location>
</feature>
<dbReference type="AlphaFoldDB" id="A0A914DQH5"/>
<keyword evidence="6 8" id="KW-0472">Membrane</keyword>